<proteinExistence type="predicted"/>
<evidence type="ECO:0000313" key="3">
    <source>
        <dbReference type="Proteomes" id="UP001140513"/>
    </source>
</evidence>
<name>A0A9W8XS90_9PLEO</name>
<reference evidence="2" key="1">
    <citation type="submission" date="2022-10" db="EMBL/GenBank/DDBJ databases">
        <title>Tapping the CABI collections for fungal endophytes: first genome assemblies for Collariella, Neodidymelliopsis, Ascochyta clinopodiicola, Didymella pomorum, Didymosphaeria variabile, Neocosmospora piperis and Neocucurbitaria cava.</title>
        <authorList>
            <person name="Hill R."/>
        </authorList>
    </citation>
    <scope>NUCLEOTIDE SEQUENCE</scope>
    <source>
        <strain evidence="2">IMI 356815</strain>
    </source>
</reference>
<dbReference type="EMBL" id="JAPEUX010000002">
    <property type="protein sequence ID" value="KAJ4357634.1"/>
    <property type="molecule type" value="Genomic_DNA"/>
</dbReference>
<comment type="caution">
    <text evidence="2">The sequence shown here is derived from an EMBL/GenBank/DDBJ whole genome shotgun (WGS) entry which is preliminary data.</text>
</comment>
<evidence type="ECO:0008006" key="4">
    <source>
        <dbReference type="Google" id="ProtNLM"/>
    </source>
</evidence>
<feature type="compositionally biased region" description="Acidic residues" evidence="1">
    <location>
        <begin position="50"/>
        <end position="60"/>
    </location>
</feature>
<feature type="compositionally biased region" description="Basic and acidic residues" evidence="1">
    <location>
        <begin position="61"/>
        <end position="74"/>
    </location>
</feature>
<keyword evidence="3" id="KW-1185">Reference proteome</keyword>
<dbReference type="OrthoDB" id="62952at2759"/>
<feature type="compositionally biased region" description="Polar residues" evidence="1">
    <location>
        <begin position="105"/>
        <end position="126"/>
    </location>
</feature>
<dbReference type="GeneID" id="80905740"/>
<dbReference type="Proteomes" id="UP001140513">
    <property type="component" value="Unassembled WGS sequence"/>
</dbReference>
<dbReference type="PANTHER" id="PTHR42085">
    <property type="entry name" value="F-BOX DOMAIN-CONTAINING PROTEIN"/>
    <property type="match status" value="1"/>
</dbReference>
<feature type="compositionally biased region" description="Low complexity" evidence="1">
    <location>
        <begin position="127"/>
        <end position="136"/>
    </location>
</feature>
<feature type="compositionally biased region" description="Acidic residues" evidence="1">
    <location>
        <begin position="75"/>
        <end position="85"/>
    </location>
</feature>
<gene>
    <name evidence="2" type="ORF">N0V89_002210</name>
</gene>
<dbReference type="AlphaFoldDB" id="A0A9W8XS90"/>
<feature type="region of interest" description="Disordered" evidence="1">
    <location>
        <begin position="200"/>
        <end position="223"/>
    </location>
</feature>
<feature type="region of interest" description="Disordered" evidence="1">
    <location>
        <begin position="23"/>
        <end position="157"/>
    </location>
</feature>
<protein>
    <recommendedName>
        <fullName evidence="4">F-box domain-containing protein</fullName>
    </recommendedName>
</protein>
<dbReference type="InterPro" id="IPR038883">
    <property type="entry name" value="AN11006-like"/>
</dbReference>
<dbReference type="RefSeq" id="XP_056074493.1">
    <property type="nucleotide sequence ID" value="XM_056211020.1"/>
</dbReference>
<feature type="compositionally biased region" description="Basic and acidic residues" evidence="1">
    <location>
        <begin position="139"/>
        <end position="157"/>
    </location>
</feature>
<dbReference type="PANTHER" id="PTHR42085:SF1">
    <property type="entry name" value="F-BOX DOMAIN-CONTAINING PROTEIN"/>
    <property type="match status" value="1"/>
</dbReference>
<organism evidence="2 3">
    <name type="scientific">Didymosphaeria variabile</name>
    <dbReference type="NCBI Taxonomy" id="1932322"/>
    <lineage>
        <taxon>Eukaryota</taxon>
        <taxon>Fungi</taxon>
        <taxon>Dikarya</taxon>
        <taxon>Ascomycota</taxon>
        <taxon>Pezizomycotina</taxon>
        <taxon>Dothideomycetes</taxon>
        <taxon>Pleosporomycetidae</taxon>
        <taxon>Pleosporales</taxon>
        <taxon>Massarineae</taxon>
        <taxon>Didymosphaeriaceae</taxon>
        <taxon>Didymosphaeria</taxon>
    </lineage>
</organism>
<sequence>MRVQKRNFNYNVEQLLDDAFARVAPKRAKTGTGRKKTPAKKKSGKKPVNDDADNVDDDMLDDNRHDDQRDHEDIDREEIEGDDPVVYENGNQEADVVQDNGFIEGNSNDNQNPNDQAVQKPSQPRITSGSNKTKASNKTKKEENGNKAVNEPRDQSAGEMIAGREEALAAPSRGDVPNELAQEVMEGIAEKNVAREEKSFIHQNSDTPVEDNEAPSRRTSGQRPTGFEWEVFQQSVQEENHKHMVKLHVENVEPTAAELKEALDIREKDLAAREKDLAKRWLALAAHENFVNLSYKVQLGSYWFKLPAELRNRIYKDVLIADDNLLLERIRWPSSRTHAINRNKHPERFCPQLLQVCKRINSEVVNFLWGENTFQFEDLNVGQSFIMRSASRAQQIRRIRTQYVILHKQREDFFDCLAFLPNLERVEIDLVWTVGLQTSENDAHLFWVAAQKWFKASALRAGNRGQAALDLLVITSYNDSIGNPVSQAEIDRFRHDIEGEVYHYL</sequence>
<evidence type="ECO:0000313" key="2">
    <source>
        <dbReference type="EMBL" id="KAJ4357634.1"/>
    </source>
</evidence>
<accession>A0A9W8XS90</accession>
<feature type="compositionally biased region" description="Basic residues" evidence="1">
    <location>
        <begin position="24"/>
        <end position="45"/>
    </location>
</feature>
<evidence type="ECO:0000256" key="1">
    <source>
        <dbReference type="SAM" id="MobiDB-lite"/>
    </source>
</evidence>